<dbReference type="Proteomes" id="UP000028933">
    <property type="component" value="Chromosome"/>
</dbReference>
<feature type="domain" description="TonB-dependent receptor plug" evidence="13">
    <location>
        <begin position="47"/>
        <end position="157"/>
    </location>
</feature>
<dbReference type="CDD" id="cd01347">
    <property type="entry name" value="ligand_gated_channel"/>
    <property type="match status" value="1"/>
</dbReference>
<dbReference type="SUPFAM" id="SSF56935">
    <property type="entry name" value="Porins"/>
    <property type="match status" value="1"/>
</dbReference>
<dbReference type="PANTHER" id="PTHR30069">
    <property type="entry name" value="TONB-DEPENDENT OUTER MEMBRANE RECEPTOR"/>
    <property type="match status" value="1"/>
</dbReference>
<dbReference type="PROSITE" id="PS52016">
    <property type="entry name" value="TONB_DEPENDENT_REC_3"/>
    <property type="match status" value="1"/>
</dbReference>
<accession>A0A077EJW4</accession>
<dbReference type="Pfam" id="PF00593">
    <property type="entry name" value="TonB_dep_Rec_b-barrel"/>
    <property type="match status" value="1"/>
</dbReference>
<evidence type="ECO:0000256" key="6">
    <source>
        <dbReference type="ARBA" id="ARBA00023065"/>
    </source>
</evidence>
<evidence type="ECO:0000259" key="12">
    <source>
        <dbReference type="Pfam" id="PF00593"/>
    </source>
</evidence>
<dbReference type="STRING" id="1338011.BD94_2005"/>
<sequence length="667" mass="75136">MNKKLFLASFLLTYAGIFAQKTKQNSDRPETFIDQVVITGSGYKQKIKNTPASISVITQEDIKKRSYRDMTDVLQDVPGVFITGGGSSSDFSIRGAEAGHTLVLIDGKRVNSRETRPNSDGPGIEQGWMPPVESIERIEVIKGPMSSLYGSDAMGGVINIITKKKTQATRGSIGTNLIQQTHRDMGNTYQTDAYVSGPLNKYIGYKLTGNYSHREEDKLTNGFSERNIKNVGAEINVTPTEKDIFKLEYNYNRQERYQRPGMSIPLLDRKGKPNVPSYNVYDRNAFSLSHGGTYKNFNTNSYVQYDKTKNPNRDMDYSTLIFNTLNNFNWSKHVISFGGEYRFEDLRDGGNQLEINGNKLNKLTRWNWSLFAEANWKVFPRLNFVTGARLDNDQNYGANFTPRGYLIWNATDNFTVKGGVSAGYKAPGLRAVAPGWGQVTGGGVSNGVIIGNADLKPEKSFNQELTVMYETSNKVFSASVTGYNTDFKNKLVEERKCTSTNGDCEFMGEYFDFISTRLNVGKARMRGLEATMAVNITKDLNLKANYSFTETEVRSNEVPALYGKPTSRLPKHMVNANLSWKTTDRLELWSRLNYRSKTSLGISRGSLQDTPIPDYYLIDLGTVYKFKKNVSFTFGIYNLFDRYIASDTTYGFRIDGLRYQVGTTFSF</sequence>
<dbReference type="InterPro" id="IPR012910">
    <property type="entry name" value="Plug_dom"/>
</dbReference>
<name>A0A077EJW4_9FLAO</name>
<dbReference type="KEGG" id="eao:BD94_2005"/>
<dbReference type="InterPro" id="IPR037066">
    <property type="entry name" value="Plug_dom_sf"/>
</dbReference>
<dbReference type="AlphaFoldDB" id="A0A077EJW4"/>
<protein>
    <submittedName>
        <fullName evidence="14">TonB-dependent receptor</fullName>
    </submittedName>
</protein>
<dbReference type="InterPro" id="IPR039426">
    <property type="entry name" value="TonB-dep_rcpt-like"/>
</dbReference>
<dbReference type="Gene3D" id="2.170.130.10">
    <property type="entry name" value="TonB-dependent receptor, plug domain"/>
    <property type="match status" value="1"/>
</dbReference>
<evidence type="ECO:0000313" key="15">
    <source>
        <dbReference type="Proteomes" id="UP000028933"/>
    </source>
</evidence>
<comment type="subcellular location">
    <subcellularLocation>
        <location evidence="1 10">Cell outer membrane</location>
        <topology evidence="1 10">Multi-pass membrane protein</topology>
    </subcellularLocation>
</comment>
<evidence type="ECO:0000256" key="4">
    <source>
        <dbReference type="ARBA" id="ARBA00022692"/>
    </source>
</evidence>
<dbReference type="GO" id="GO:0009279">
    <property type="term" value="C:cell outer membrane"/>
    <property type="evidence" value="ECO:0007669"/>
    <property type="project" value="UniProtKB-SubCell"/>
</dbReference>
<dbReference type="InterPro" id="IPR036942">
    <property type="entry name" value="Beta-barrel_TonB_sf"/>
</dbReference>
<keyword evidence="2 10" id="KW-0813">Transport</keyword>
<proteinExistence type="inferred from homology"/>
<evidence type="ECO:0000313" key="14">
    <source>
        <dbReference type="EMBL" id="AIL45780.1"/>
    </source>
</evidence>
<evidence type="ECO:0000256" key="10">
    <source>
        <dbReference type="PROSITE-ProRule" id="PRU01360"/>
    </source>
</evidence>
<evidence type="ECO:0000256" key="7">
    <source>
        <dbReference type="ARBA" id="ARBA00023077"/>
    </source>
</evidence>
<keyword evidence="8 10" id="KW-0472">Membrane</keyword>
<organism evidence="14 15">
    <name type="scientific">Elizabethkingia anophelis NUHP1</name>
    <dbReference type="NCBI Taxonomy" id="1338011"/>
    <lineage>
        <taxon>Bacteria</taxon>
        <taxon>Pseudomonadati</taxon>
        <taxon>Bacteroidota</taxon>
        <taxon>Flavobacteriia</taxon>
        <taxon>Flavobacteriales</taxon>
        <taxon>Weeksellaceae</taxon>
        <taxon>Elizabethkingia</taxon>
    </lineage>
</organism>
<comment type="similarity">
    <text evidence="10 11">Belongs to the TonB-dependent receptor family.</text>
</comment>
<dbReference type="GO" id="GO:0044718">
    <property type="term" value="P:siderophore transmembrane transport"/>
    <property type="evidence" value="ECO:0007669"/>
    <property type="project" value="TreeGrafter"/>
</dbReference>
<evidence type="ECO:0000256" key="1">
    <source>
        <dbReference type="ARBA" id="ARBA00004571"/>
    </source>
</evidence>
<evidence type="ECO:0000256" key="2">
    <source>
        <dbReference type="ARBA" id="ARBA00022448"/>
    </source>
</evidence>
<evidence type="ECO:0000256" key="5">
    <source>
        <dbReference type="ARBA" id="ARBA00022729"/>
    </source>
</evidence>
<dbReference type="InterPro" id="IPR000531">
    <property type="entry name" value="Beta-barrel_TonB"/>
</dbReference>
<dbReference type="GO" id="GO:0015344">
    <property type="term" value="F:siderophore uptake transmembrane transporter activity"/>
    <property type="evidence" value="ECO:0007669"/>
    <property type="project" value="TreeGrafter"/>
</dbReference>
<evidence type="ECO:0000259" key="13">
    <source>
        <dbReference type="Pfam" id="PF07715"/>
    </source>
</evidence>
<keyword evidence="5" id="KW-0732">Signal</keyword>
<evidence type="ECO:0000256" key="8">
    <source>
        <dbReference type="ARBA" id="ARBA00023136"/>
    </source>
</evidence>
<gene>
    <name evidence="14" type="ORF">BD94_2005</name>
</gene>
<evidence type="ECO:0000256" key="3">
    <source>
        <dbReference type="ARBA" id="ARBA00022452"/>
    </source>
</evidence>
<evidence type="ECO:0000256" key="11">
    <source>
        <dbReference type="RuleBase" id="RU003357"/>
    </source>
</evidence>
<reference evidence="14 15" key="1">
    <citation type="journal article" date="2013" name="Lancet">
        <title>First case of E anophelis outbreak in an intensive-care unit.</title>
        <authorList>
            <person name="Teo J."/>
            <person name="Tan S.Y."/>
            <person name="Tay M."/>
            <person name="Ding Y."/>
            <person name="Kjelleberg S."/>
            <person name="Givskov M."/>
            <person name="Lin R.T."/>
            <person name="Yang L."/>
        </authorList>
    </citation>
    <scope>NUCLEOTIDE SEQUENCE [LARGE SCALE GENOMIC DNA]</scope>
    <source>
        <strain evidence="14 15">NUHP1</strain>
    </source>
</reference>
<keyword evidence="7 11" id="KW-0798">TonB box</keyword>
<dbReference type="RefSeq" id="WP_024564365.1">
    <property type="nucleotide sequence ID" value="NZ_CP007547.1"/>
</dbReference>
<keyword evidence="4 10" id="KW-0812">Transmembrane</keyword>
<keyword evidence="6" id="KW-0406">Ion transport</keyword>
<keyword evidence="14" id="KW-0675">Receptor</keyword>
<dbReference type="EMBL" id="CP007547">
    <property type="protein sequence ID" value="AIL45780.1"/>
    <property type="molecule type" value="Genomic_DNA"/>
</dbReference>
<feature type="domain" description="TonB-dependent receptor-like beta-barrel" evidence="12">
    <location>
        <begin position="241"/>
        <end position="639"/>
    </location>
</feature>
<keyword evidence="3 10" id="KW-1134">Transmembrane beta strand</keyword>
<dbReference type="eggNOG" id="COG4771">
    <property type="taxonomic scope" value="Bacteria"/>
</dbReference>
<dbReference type="HOGENOM" id="CLU_008287_18_2_10"/>
<dbReference type="Gene3D" id="2.40.170.20">
    <property type="entry name" value="TonB-dependent receptor, beta-barrel domain"/>
    <property type="match status" value="1"/>
</dbReference>
<keyword evidence="9 10" id="KW-0998">Cell outer membrane</keyword>
<dbReference type="PANTHER" id="PTHR30069:SF53">
    <property type="entry name" value="COLICIN I RECEPTOR-RELATED"/>
    <property type="match status" value="1"/>
</dbReference>
<dbReference type="Pfam" id="PF07715">
    <property type="entry name" value="Plug"/>
    <property type="match status" value="1"/>
</dbReference>
<evidence type="ECO:0000256" key="9">
    <source>
        <dbReference type="ARBA" id="ARBA00023237"/>
    </source>
</evidence>